<proteinExistence type="predicted"/>
<name>A0A2P2PEV3_RHIMU</name>
<organism evidence="1">
    <name type="scientific">Rhizophora mucronata</name>
    <name type="common">Asiatic mangrove</name>
    <dbReference type="NCBI Taxonomy" id="61149"/>
    <lineage>
        <taxon>Eukaryota</taxon>
        <taxon>Viridiplantae</taxon>
        <taxon>Streptophyta</taxon>
        <taxon>Embryophyta</taxon>
        <taxon>Tracheophyta</taxon>
        <taxon>Spermatophyta</taxon>
        <taxon>Magnoliopsida</taxon>
        <taxon>eudicotyledons</taxon>
        <taxon>Gunneridae</taxon>
        <taxon>Pentapetalae</taxon>
        <taxon>rosids</taxon>
        <taxon>fabids</taxon>
        <taxon>Malpighiales</taxon>
        <taxon>Rhizophoraceae</taxon>
        <taxon>Rhizophora</taxon>
    </lineage>
</organism>
<accession>A0A2P2PEV3</accession>
<protein>
    <submittedName>
        <fullName evidence="1">Uncharacterized protein</fullName>
    </submittedName>
</protein>
<evidence type="ECO:0000313" key="1">
    <source>
        <dbReference type="EMBL" id="MBX53232.1"/>
    </source>
</evidence>
<sequence>MFGVYWHCFKGLDFVSRLEFDSARSELTGVSEEHLYLCCVIVFQ</sequence>
<reference evidence="1" key="1">
    <citation type="submission" date="2018-02" db="EMBL/GenBank/DDBJ databases">
        <title>Rhizophora mucronata_Transcriptome.</title>
        <authorList>
            <person name="Meera S.P."/>
            <person name="Sreeshan A."/>
            <person name="Augustine A."/>
        </authorList>
    </citation>
    <scope>NUCLEOTIDE SEQUENCE</scope>
    <source>
        <tissue evidence="1">Leaf</tissue>
    </source>
</reference>
<dbReference type="EMBL" id="GGEC01072748">
    <property type="protein sequence ID" value="MBX53232.1"/>
    <property type="molecule type" value="Transcribed_RNA"/>
</dbReference>
<dbReference type="AlphaFoldDB" id="A0A2P2PEV3"/>